<dbReference type="InterPro" id="IPR012337">
    <property type="entry name" value="RNaseH-like_sf"/>
</dbReference>
<reference evidence="5" key="1">
    <citation type="submission" date="2018-11" db="EMBL/GenBank/DDBJ databases">
        <title>Shewanella sp. M2.</title>
        <authorList>
            <person name="Hwang Y.J."/>
            <person name="Hwang C.Y."/>
        </authorList>
    </citation>
    <scope>NUCLEOTIDE SEQUENCE [LARGE SCALE GENOMIC DNA]</scope>
    <source>
        <strain evidence="5">LMG 19866</strain>
    </source>
</reference>
<dbReference type="EMBL" id="CP034015">
    <property type="protein sequence ID" value="AZG74464.1"/>
    <property type="molecule type" value="Genomic_DNA"/>
</dbReference>
<evidence type="ECO:0000259" key="1">
    <source>
        <dbReference type="Pfam" id="PF01609"/>
    </source>
</evidence>
<feature type="domain" description="Transposase Tn5-like N-terminal" evidence="2">
    <location>
        <begin position="8"/>
        <end position="67"/>
    </location>
</feature>
<dbReference type="AlphaFoldDB" id="A0A3G8LVU3"/>
<dbReference type="PANTHER" id="PTHR37319:SF1">
    <property type="entry name" value="TRANSPOSASE TN5 DIMERISATION DOMAIN-CONTAINING PROTEIN"/>
    <property type="match status" value="1"/>
</dbReference>
<protein>
    <submittedName>
        <fullName evidence="3">IS4 family transposase</fullName>
    </submittedName>
</protein>
<dbReference type="KEGG" id="slj:EGC82_17935"/>
<evidence type="ECO:0000259" key="2">
    <source>
        <dbReference type="Pfam" id="PF14706"/>
    </source>
</evidence>
<dbReference type="Proteomes" id="UP000278035">
    <property type="component" value="Chromosome"/>
</dbReference>
<dbReference type="GO" id="GO:0004803">
    <property type="term" value="F:transposase activity"/>
    <property type="evidence" value="ECO:0007669"/>
    <property type="project" value="InterPro"/>
</dbReference>
<dbReference type="InterPro" id="IPR014735">
    <property type="entry name" value="Transposase_Tn5-like_N"/>
</dbReference>
<dbReference type="KEGG" id="slj:EGC82_08410"/>
<dbReference type="EMBL" id="CP034015">
    <property type="protein sequence ID" value="AZG72788.1"/>
    <property type="molecule type" value="Genomic_DNA"/>
</dbReference>
<organism evidence="3 5">
    <name type="scientific">Shewanella livingstonensis</name>
    <dbReference type="NCBI Taxonomy" id="150120"/>
    <lineage>
        <taxon>Bacteria</taxon>
        <taxon>Pseudomonadati</taxon>
        <taxon>Pseudomonadota</taxon>
        <taxon>Gammaproteobacteria</taxon>
        <taxon>Alteromonadales</taxon>
        <taxon>Shewanellaceae</taxon>
        <taxon>Shewanella</taxon>
    </lineage>
</organism>
<dbReference type="PANTHER" id="PTHR37319">
    <property type="entry name" value="TRANSPOSASE"/>
    <property type="match status" value="1"/>
</dbReference>
<dbReference type="Gene3D" id="1.10.246.40">
    <property type="entry name" value="Tn5 transposase, domain 1"/>
    <property type="match status" value="1"/>
</dbReference>
<dbReference type="InterPro" id="IPR002559">
    <property type="entry name" value="Transposase_11"/>
</dbReference>
<dbReference type="Gene3D" id="3.90.350.10">
    <property type="entry name" value="Transposase Inhibitor Protein From Tn5, Chain A, domain 1"/>
    <property type="match status" value="1"/>
</dbReference>
<proteinExistence type="predicted"/>
<dbReference type="Gene3D" id="1.10.740.10">
    <property type="entry name" value="Transferase Inhibitor Protein From Tn5, Chain"/>
    <property type="match status" value="1"/>
</dbReference>
<name>A0A3G8LVU3_9GAMM</name>
<dbReference type="Pfam" id="PF01609">
    <property type="entry name" value="DDE_Tnp_1"/>
    <property type="match status" value="1"/>
</dbReference>
<dbReference type="Pfam" id="PF14706">
    <property type="entry name" value="Tnp_DNA_bind"/>
    <property type="match status" value="1"/>
</dbReference>
<dbReference type="InterPro" id="IPR054836">
    <property type="entry name" value="Tn5_transposase"/>
</dbReference>
<keyword evidence="5" id="KW-1185">Reference proteome</keyword>
<reference evidence="3" key="2">
    <citation type="submission" date="2018-11" db="EMBL/GenBank/DDBJ databases">
        <authorList>
            <person name="Hwang Y.J."/>
            <person name="Hwang C.Y."/>
        </authorList>
    </citation>
    <scope>NUCLEOTIDE SEQUENCE</scope>
    <source>
        <strain evidence="3">LMG 19866</strain>
    </source>
</reference>
<feature type="domain" description="Transposase IS4-like" evidence="1">
    <location>
        <begin position="205"/>
        <end position="358"/>
    </location>
</feature>
<dbReference type="InterPro" id="IPR014737">
    <property type="entry name" value="Transposase_Tn5-like_C"/>
</dbReference>
<dbReference type="GO" id="GO:0003677">
    <property type="term" value="F:DNA binding"/>
    <property type="evidence" value="ECO:0007669"/>
    <property type="project" value="InterPro"/>
</dbReference>
<evidence type="ECO:0000313" key="3">
    <source>
        <dbReference type="EMBL" id="AZG72788.1"/>
    </source>
</evidence>
<sequence>MMSIFNPEQWSYNHFKNGSFGDSRRTDRVIEVAADMARCSGKSIALSCRGNEAKVEGAYRLIRNDNISPEVIRASGFQHTAELAQPYAEILAIDDTTALSYKHQVAQELGKLGTTTDKSRGWWVHSTLLLDSFTTQTIGLIHQEYWLRPNNPEDADEKESGKWSEASYFCRQRLGDIMSRVISVCDREADILSYIQDKQKHNERFVVRAKHSRTLIETDATLFEHLESQAELGEYTIDIAQKGTKNSKGKPVNRVARKAKLTIKVAQVTFKTKGETQPVNVVYAQEKTSKSVTEPLRWVLLTTEPIDTLIQALHIIDIYTARWRIEDFHKAWKTGAGAERQRMTEPKNLERAVSILAFIGVRLLQLREAITLPYYLRKKGLLEEAKAVEAQRCDTVLEEDEWKVLMWFNKPRGHKGKGAPSLKWAYQSIAKLGGFTDTKRTGIASWTAVWEGWSTLQSHVVGYRVAKEMIADGESL</sequence>
<dbReference type="NCBIfam" id="NF033590">
    <property type="entry name" value="transpos_IS4_3"/>
    <property type="match status" value="1"/>
</dbReference>
<accession>A0A3G8LVU3</accession>
<evidence type="ECO:0000313" key="5">
    <source>
        <dbReference type="Proteomes" id="UP000278035"/>
    </source>
</evidence>
<dbReference type="InterPro" id="IPR047768">
    <property type="entry name" value="Tn5p-like"/>
</dbReference>
<dbReference type="SUPFAM" id="SSF53098">
    <property type="entry name" value="Ribonuclease H-like"/>
    <property type="match status" value="1"/>
</dbReference>
<dbReference type="RefSeq" id="WP_124730358.1">
    <property type="nucleotide sequence ID" value="NZ_CP034015.1"/>
</dbReference>
<dbReference type="OrthoDB" id="6448153at2"/>
<gene>
    <name evidence="3" type="ORF">EGC82_08410</name>
    <name evidence="4" type="ORF">EGC82_17935</name>
</gene>
<dbReference type="GO" id="GO:0006313">
    <property type="term" value="P:DNA transposition"/>
    <property type="evidence" value="ECO:0007669"/>
    <property type="project" value="InterPro"/>
</dbReference>
<evidence type="ECO:0000313" key="4">
    <source>
        <dbReference type="EMBL" id="AZG74464.1"/>
    </source>
</evidence>
<dbReference type="InterPro" id="IPR038215">
    <property type="entry name" value="TN5-like_N_sf"/>
</dbReference>